<gene>
    <name evidence="2" type="ORF">H312_01469</name>
</gene>
<reference evidence="3" key="1">
    <citation type="submission" date="2013-02" db="EMBL/GenBank/DDBJ databases">
        <authorList>
            <consortium name="The Broad Institute Genome Sequencing Platform"/>
            <person name="Cuomo C."/>
            <person name="Becnel J."/>
            <person name="Sanscrainte N."/>
            <person name="Walker B."/>
            <person name="Young S.K."/>
            <person name="Zeng Q."/>
            <person name="Gargeya S."/>
            <person name="Fitzgerald M."/>
            <person name="Haas B."/>
            <person name="Abouelleil A."/>
            <person name="Alvarado L."/>
            <person name="Arachchi H.M."/>
            <person name="Berlin A.M."/>
            <person name="Chapman S.B."/>
            <person name="Dewar J."/>
            <person name="Goldberg J."/>
            <person name="Griggs A."/>
            <person name="Gujja S."/>
            <person name="Hansen M."/>
            <person name="Howarth C."/>
            <person name="Imamovic A."/>
            <person name="Larimer J."/>
            <person name="McCowan C."/>
            <person name="Murphy C."/>
            <person name="Neiman D."/>
            <person name="Pearson M."/>
            <person name="Priest M."/>
            <person name="Roberts A."/>
            <person name="Saif S."/>
            <person name="Shea T."/>
            <person name="Sisk P."/>
            <person name="Sykes S."/>
            <person name="Wortman J."/>
            <person name="Nusbaum C."/>
            <person name="Birren B."/>
        </authorList>
    </citation>
    <scope>NUCLEOTIDE SEQUENCE [LARGE SCALE GENOMIC DNA]</scope>
    <source>
        <strain evidence="3">PRA339</strain>
    </source>
</reference>
<protein>
    <recommendedName>
        <fullName evidence="1">ISXO2-like transposase domain-containing protein</fullName>
    </recommendedName>
</protein>
<dbReference type="InterPro" id="IPR053164">
    <property type="entry name" value="IS1016-like_transposase"/>
</dbReference>
<dbReference type="AlphaFoldDB" id="A0A059F1G5"/>
<dbReference type="InterPro" id="IPR024445">
    <property type="entry name" value="Tnp_ISXO2-like"/>
</dbReference>
<dbReference type="HOGENOM" id="CLU_044348_0_3_1"/>
<dbReference type="VEuPathDB" id="MicrosporidiaDB:H312_01469"/>
<evidence type="ECO:0000259" key="1">
    <source>
        <dbReference type="SMART" id="SM01126"/>
    </source>
</evidence>
<sequence>MISREYASRISKIGGAGRVVEIDESCIGRRKNNKGRVRNQICVFGAVEHSTGRFNMKIIPNRKFETLGQGIEEMILPSTHINSDDWPAYSKYFSSSNSYSHSTVTHKFNFIDPSTDTHTQSIEARWGAFKK</sequence>
<reference evidence="2 3" key="2">
    <citation type="submission" date="2014-03" db="EMBL/GenBank/DDBJ databases">
        <title>The Genome Sequence of Anncaliia algerae insect isolate PRA339.</title>
        <authorList>
            <consortium name="The Broad Institute Genome Sequencing Platform"/>
            <consortium name="The Broad Institute Genome Sequencing Center for Infectious Disease"/>
            <person name="Cuomo C."/>
            <person name="Becnel J."/>
            <person name="Sanscrainte N."/>
            <person name="Walker B."/>
            <person name="Young S.K."/>
            <person name="Zeng Q."/>
            <person name="Gargeya S."/>
            <person name="Fitzgerald M."/>
            <person name="Haas B."/>
            <person name="Abouelleil A."/>
            <person name="Alvarado L."/>
            <person name="Arachchi H.M."/>
            <person name="Berlin A.M."/>
            <person name="Chapman S.B."/>
            <person name="Dewar J."/>
            <person name="Goldberg J."/>
            <person name="Griggs A."/>
            <person name="Gujja S."/>
            <person name="Hansen M."/>
            <person name="Howarth C."/>
            <person name="Imamovic A."/>
            <person name="Larimer J."/>
            <person name="McCowan C."/>
            <person name="Murphy C."/>
            <person name="Neiman D."/>
            <person name="Pearson M."/>
            <person name="Priest M."/>
            <person name="Roberts A."/>
            <person name="Saif S."/>
            <person name="Shea T."/>
            <person name="Sisk P."/>
            <person name="Sykes S."/>
            <person name="Wortman J."/>
            <person name="Nusbaum C."/>
            <person name="Birren B."/>
        </authorList>
    </citation>
    <scope>NUCLEOTIDE SEQUENCE [LARGE SCALE GENOMIC DNA]</scope>
    <source>
        <strain evidence="2 3">PRA339</strain>
    </source>
</reference>
<dbReference type="OrthoDB" id="10062329at2759"/>
<dbReference type="PANTHER" id="PTHR47163">
    <property type="entry name" value="DDE_TNP_IS1595 DOMAIN-CONTAINING PROTEIN"/>
    <property type="match status" value="1"/>
</dbReference>
<dbReference type="PANTHER" id="PTHR47163:SF2">
    <property type="entry name" value="SI:DKEY-17M8.2"/>
    <property type="match status" value="1"/>
</dbReference>
<dbReference type="Pfam" id="PF12762">
    <property type="entry name" value="DDE_Tnp_IS1595"/>
    <property type="match status" value="1"/>
</dbReference>
<dbReference type="Proteomes" id="UP000030655">
    <property type="component" value="Unassembled WGS sequence"/>
</dbReference>
<evidence type="ECO:0000313" key="2">
    <source>
        <dbReference type="EMBL" id="KCZ81103.1"/>
    </source>
</evidence>
<name>A0A059F1G5_9MICR</name>
<keyword evidence="3" id="KW-1185">Reference proteome</keyword>
<proteinExistence type="predicted"/>
<evidence type="ECO:0000313" key="3">
    <source>
        <dbReference type="Proteomes" id="UP000030655"/>
    </source>
</evidence>
<feature type="domain" description="ISXO2-like transposase" evidence="1">
    <location>
        <begin position="12"/>
        <end position="131"/>
    </location>
</feature>
<dbReference type="SMART" id="SM01126">
    <property type="entry name" value="DDE_Tnp_IS1595"/>
    <property type="match status" value="1"/>
</dbReference>
<accession>A0A059F1G5</accession>
<organism evidence="2 3">
    <name type="scientific">Anncaliia algerae PRA339</name>
    <dbReference type="NCBI Taxonomy" id="1288291"/>
    <lineage>
        <taxon>Eukaryota</taxon>
        <taxon>Fungi</taxon>
        <taxon>Fungi incertae sedis</taxon>
        <taxon>Microsporidia</taxon>
        <taxon>Tubulinosematoidea</taxon>
        <taxon>Tubulinosematidae</taxon>
        <taxon>Anncaliia</taxon>
    </lineage>
</organism>
<dbReference type="EMBL" id="KK365150">
    <property type="protein sequence ID" value="KCZ81103.1"/>
    <property type="molecule type" value="Genomic_DNA"/>
</dbReference>